<keyword evidence="1" id="KW-0732">Signal</keyword>
<protein>
    <submittedName>
        <fullName evidence="2">Uncharacterized protein</fullName>
    </submittedName>
</protein>
<accession>A0ABD3TLX9</accession>
<evidence type="ECO:0000313" key="3">
    <source>
        <dbReference type="Proteomes" id="UP001634394"/>
    </source>
</evidence>
<gene>
    <name evidence="2" type="ORF">ACJMK2_022702</name>
</gene>
<keyword evidence="3" id="KW-1185">Reference proteome</keyword>
<organism evidence="2 3">
    <name type="scientific">Sinanodonta woodiana</name>
    <name type="common">Chinese pond mussel</name>
    <name type="synonym">Anodonta woodiana</name>
    <dbReference type="NCBI Taxonomy" id="1069815"/>
    <lineage>
        <taxon>Eukaryota</taxon>
        <taxon>Metazoa</taxon>
        <taxon>Spiralia</taxon>
        <taxon>Lophotrochozoa</taxon>
        <taxon>Mollusca</taxon>
        <taxon>Bivalvia</taxon>
        <taxon>Autobranchia</taxon>
        <taxon>Heteroconchia</taxon>
        <taxon>Palaeoheterodonta</taxon>
        <taxon>Unionida</taxon>
        <taxon>Unionoidea</taxon>
        <taxon>Unionidae</taxon>
        <taxon>Unioninae</taxon>
        <taxon>Sinanodonta</taxon>
    </lineage>
</organism>
<feature type="chain" id="PRO_5044778076" evidence="1">
    <location>
        <begin position="22"/>
        <end position="148"/>
    </location>
</feature>
<reference evidence="2 3" key="1">
    <citation type="submission" date="2024-11" db="EMBL/GenBank/DDBJ databases">
        <title>Chromosome-level genome assembly of the freshwater bivalve Anodonta woodiana.</title>
        <authorList>
            <person name="Chen X."/>
        </authorList>
    </citation>
    <scope>NUCLEOTIDE SEQUENCE [LARGE SCALE GENOMIC DNA]</scope>
    <source>
        <strain evidence="2">MN2024</strain>
        <tissue evidence="2">Gills</tissue>
    </source>
</reference>
<comment type="caution">
    <text evidence="2">The sequence shown here is derived from an EMBL/GenBank/DDBJ whole genome shotgun (WGS) entry which is preliminary data.</text>
</comment>
<dbReference type="AlphaFoldDB" id="A0ABD3TLX9"/>
<evidence type="ECO:0000313" key="2">
    <source>
        <dbReference type="EMBL" id="KAL3837337.1"/>
    </source>
</evidence>
<dbReference type="Proteomes" id="UP001634394">
    <property type="component" value="Unassembled WGS sequence"/>
</dbReference>
<dbReference type="EMBL" id="JBJQND010000018">
    <property type="protein sequence ID" value="KAL3837337.1"/>
    <property type="molecule type" value="Genomic_DNA"/>
</dbReference>
<proteinExistence type="predicted"/>
<sequence length="148" mass="16492">MEFFGLSAVILLGFTVKNVYSICPESGCECGEFCVNNNSRWCNNFNDTACSCKKGCLVYDQIMEVGESKTIYCAECSCPKEHTVGNAMCYGVEEFCLPDGLTLNVDYPASENESPNCKTTHNSTDYEYYTDITTGIILLYHDISKKII</sequence>
<feature type="signal peptide" evidence="1">
    <location>
        <begin position="1"/>
        <end position="21"/>
    </location>
</feature>
<name>A0ABD3TLX9_SINWO</name>
<evidence type="ECO:0000256" key="1">
    <source>
        <dbReference type="SAM" id="SignalP"/>
    </source>
</evidence>